<keyword evidence="2" id="KW-0833">Ubl conjugation pathway</keyword>
<feature type="compositionally biased region" description="Low complexity" evidence="3">
    <location>
        <begin position="283"/>
        <end position="295"/>
    </location>
</feature>
<dbReference type="Pfam" id="PF24842">
    <property type="entry name" value="UFD1_N2"/>
    <property type="match status" value="1"/>
</dbReference>
<evidence type="ECO:0000256" key="3">
    <source>
        <dbReference type="SAM" id="MobiDB-lite"/>
    </source>
</evidence>
<feature type="domain" description="Ubiquitin fusion degradation protein UFD1 N-terminal subdomain 1" evidence="4">
    <location>
        <begin position="29"/>
        <end position="124"/>
    </location>
</feature>
<evidence type="ECO:0000313" key="6">
    <source>
        <dbReference type="EMBL" id="ETW00340.1"/>
    </source>
</evidence>
<dbReference type="RefSeq" id="XP_008871365.1">
    <property type="nucleotide sequence ID" value="XM_008873143.1"/>
</dbReference>
<dbReference type="Gene3D" id="2.40.40.50">
    <property type="entry name" value="Ubiquitin fusion degradation protein UFD1, N-terminal domain"/>
    <property type="match status" value="1"/>
</dbReference>
<dbReference type="FunFam" id="2.40.40.50:FF:000001">
    <property type="entry name" value="Ubiquitin fusion degradation protein 1 homolog"/>
    <property type="match status" value="1"/>
</dbReference>
<dbReference type="InterPro" id="IPR055417">
    <property type="entry name" value="UFD1_N1"/>
</dbReference>
<gene>
    <name evidence="6" type="ORF">H310_07707</name>
</gene>
<dbReference type="PANTHER" id="PTHR12555:SF13">
    <property type="entry name" value="UBIQUITIN RECOGNITION FACTOR IN ER-ASSOCIATED DEGRADATION PROTEIN 1"/>
    <property type="match status" value="1"/>
</dbReference>
<dbReference type="Gene3D" id="3.10.330.10">
    <property type="match status" value="1"/>
</dbReference>
<dbReference type="STRING" id="157072.A0A024U2A2"/>
<dbReference type="EMBL" id="KI913965">
    <property type="protein sequence ID" value="ETW00340.1"/>
    <property type="molecule type" value="Genomic_DNA"/>
</dbReference>
<evidence type="ECO:0000256" key="2">
    <source>
        <dbReference type="ARBA" id="ARBA00022786"/>
    </source>
</evidence>
<dbReference type="VEuPathDB" id="FungiDB:H310_07707"/>
<name>A0A024U2A2_9STRA</name>
<protein>
    <recommendedName>
        <fullName evidence="7">Ubiquitin fusion degradation protein</fullName>
    </recommendedName>
</protein>
<accession>A0A024U2A2</accession>
<dbReference type="GeneID" id="20084757"/>
<evidence type="ECO:0000259" key="4">
    <source>
        <dbReference type="Pfam" id="PF03152"/>
    </source>
</evidence>
<dbReference type="GO" id="GO:0006511">
    <property type="term" value="P:ubiquitin-dependent protein catabolic process"/>
    <property type="evidence" value="ECO:0007669"/>
    <property type="project" value="InterPro"/>
</dbReference>
<feature type="compositionally biased region" description="Pro residues" evidence="3">
    <location>
        <begin position="296"/>
        <end position="312"/>
    </location>
</feature>
<dbReference type="GO" id="GO:0034098">
    <property type="term" value="C:VCP-NPL4-UFD1 AAA ATPase complex"/>
    <property type="evidence" value="ECO:0007669"/>
    <property type="project" value="TreeGrafter"/>
</dbReference>
<dbReference type="InterPro" id="IPR042299">
    <property type="entry name" value="Ufd1-like_Nn"/>
</dbReference>
<dbReference type="Pfam" id="PF03152">
    <property type="entry name" value="UFD1_N1"/>
    <property type="match status" value="1"/>
</dbReference>
<sequence length="322" mass="35101">MFFGGGRNRQDNPFGINFGFGGHSYPQRFDEHYRVYPVSFCDKAHLEDGDKILLPPSALETLAQMHVEYPMLFKITNEAVNRSSHCGVLEFSAPEGSCYMPYWMMQNMFLNEGGIINIQNVTLPKASFAKIRPQSTDFHDITNPRAVLEATLRKFSCMTVGDTISITYNNRNYLFDVRELRPADAVCIIETDCELDFDAPVDYVPPVAPAAPAVAAPIPDLPYGGVPTVKSQDIKVTKPVGTGLGGLGGLRLKPGSNTDAEALRAARLRKYEAFHGTGVSVTGVTSSTPSMAAAAPPIPPQESKPEVKPPVAPFQGPGRRLR</sequence>
<dbReference type="GO" id="GO:0031593">
    <property type="term" value="F:polyubiquitin modification-dependent protein binding"/>
    <property type="evidence" value="ECO:0007669"/>
    <property type="project" value="TreeGrafter"/>
</dbReference>
<dbReference type="InterPro" id="IPR055418">
    <property type="entry name" value="UFD1_N2"/>
</dbReference>
<comment type="similarity">
    <text evidence="1">Belongs to the UFD1 family.</text>
</comment>
<evidence type="ECO:0000259" key="5">
    <source>
        <dbReference type="Pfam" id="PF24842"/>
    </source>
</evidence>
<dbReference type="OrthoDB" id="422728at2759"/>
<reference evidence="6" key="1">
    <citation type="submission" date="2013-12" db="EMBL/GenBank/DDBJ databases">
        <title>The Genome Sequence of Aphanomyces invadans NJM9701.</title>
        <authorList>
            <consortium name="The Broad Institute Genomics Platform"/>
            <person name="Russ C."/>
            <person name="Tyler B."/>
            <person name="van West P."/>
            <person name="Dieguez-Uribeondo J."/>
            <person name="Young S.K."/>
            <person name="Zeng Q."/>
            <person name="Gargeya S."/>
            <person name="Fitzgerald M."/>
            <person name="Abouelleil A."/>
            <person name="Alvarado L."/>
            <person name="Chapman S.B."/>
            <person name="Gainer-Dewar J."/>
            <person name="Goldberg J."/>
            <person name="Griggs A."/>
            <person name="Gujja S."/>
            <person name="Hansen M."/>
            <person name="Howarth C."/>
            <person name="Imamovic A."/>
            <person name="Ireland A."/>
            <person name="Larimer J."/>
            <person name="McCowan C."/>
            <person name="Murphy C."/>
            <person name="Pearson M."/>
            <person name="Poon T.W."/>
            <person name="Priest M."/>
            <person name="Roberts A."/>
            <person name="Saif S."/>
            <person name="Shea T."/>
            <person name="Sykes S."/>
            <person name="Wortman J."/>
            <person name="Nusbaum C."/>
            <person name="Birren B."/>
        </authorList>
    </citation>
    <scope>NUCLEOTIDE SEQUENCE [LARGE SCALE GENOMIC DNA]</scope>
    <source>
        <strain evidence="6">NJM9701</strain>
    </source>
</reference>
<feature type="region of interest" description="Disordered" evidence="3">
    <location>
        <begin position="283"/>
        <end position="322"/>
    </location>
</feature>
<dbReference type="GO" id="GO:0036503">
    <property type="term" value="P:ERAD pathway"/>
    <property type="evidence" value="ECO:0007669"/>
    <property type="project" value="TreeGrafter"/>
</dbReference>
<organism evidence="6">
    <name type="scientific">Aphanomyces invadans</name>
    <dbReference type="NCBI Taxonomy" id="157072"/>
    <lineage>
        <taxon>Eukaryota</taxon>
        <taxon>Sar</taxon>
        <taxon>Stramenopiles</taxon>
        <taxon>Oomycota</taxon>
        <taxon>Saprolegniomycetes</taxon>
        <taxon>Saprolegniales</taxon>
        <taxon>Verrucalvaceae</taxon>
        <taxon>Aphanomyces</taxon>
    </lineage>
</organism>
<proteinExistence type="inferred from homology"/>
<dbReference type="eggNOG" id="KOG1816">
    <property type="taxonomic scope" value="Eukaryota"/>
</dbReference>
<evidence type="ECO:0008006" key="7">
    <source>
        <dbReference type="Google" id="ProtNLM"/>
    </source>
</evidence>
<feature type="domain" description="Ubiquitin fusion degradation protein UFD1 N-terminal subdomain 2" evidence="5">
    <location>
        <begin position="125"/>
        <end position="200"/>
    </location>
</feature>
<dbReference type="AlphaFoldDB" id="A0A024U2A2"/>
<dbReference type="PANTHER" id="PTHR12555">
    <property type="entry name" value="UBIQUITIN FUSION DEGRADATON PROTEIN 1"/>
    <property type="match status" value="1"/>
</dbReference>
<evidence type="ECO:0000256" key="1">
    <source>
        <dbReference type="ARBA" id="ARBA00006043"/>
    </source>
</evidence>
<dbReference type="InterPro" id="IPR004854">
    <property type="entry name" value="Ufd1-like"/>
</dbReference>